<dbReference type="AlphaFoldDB" id="A0A183D3I5"/>
<gene>
    <name evidence="2" type="ORF">GPUH_LOCUS3276</name>
</gene>
<evidence type="ECO:0000313" key="4">
    <source>
        <dbReference type="WBParaSite" id="GPUH_0000328101-mRNA-1"/>
    </source>
</evidence>
<keyword evidence="3" id="KW-1185">Reference proteome</keyword>
<dbReference type="Proteomes" id="UP000271098">
    <property type="component" value="Unassembled WGS sequence"/>
</dbReference>
<dbReference type="WBParaSite" id="GPUH_0000328101-mRNA-1">
    <property type="protein sequence ID" value="GPUH_0000328101-mRNA-1"/>
    <property type="gene ID" value="GPUH_0000328101"/>
</dbReference>
<protein>
    <submittedName>
        <fullName evidence="4">Amino acid transporter</fullName>
    </submittedName>
</protein>
<name>A0A183D3I5_9BILA</name>
<dbReference type="GO" id="GO:0016020">
    <property type="term" value="C:membrane"/>
    <property type="evidence" value="ECO:0007669"/>
    <property type="project" value="TreeGrafter"/>
</dbReference>
<reference evidence="4" key="1">
    <citation type="submission" date="2016-06" db="UniProtKB">
        <authorList>
            <consortium name="WormBaseParasite"/>
        </authorList>
    </citation>
    <scope>IDENTIFICATION</scope>
</reference>
<dbReference type="EMBL" id="UYRT01005494">
    <property type="protein sequence ID" value="VDK38831.1"/>
    <property type="molecule type" value="Genomic_DNA"/>
</dbReference>
<sequence length="123" mass="13616">MVPMYYIRVPELFSSSPEHRLEDALDAFQEIGESGELAAALCCTIASIAFFNFCGISVTKYMSATTRMVLDSIRTIVIWAVSIPLFHSSFIPLQGIGTSSMNTLNSLRNVCVYRNTEAHCVLL</sequence>
<dbReference type="OrthoDB" id="29773at2759"/>
<feature type="transmembrane region" description="Helical" evidence="1">
    <location>
        <begin position="37"/>
        <end position="56"/>
    </location>
</feature>
<dbReference type="PANTHER" id="PTHR13146">
    <property type="match status" value="1"/>
</dbReference>
<accession>A0A183D3I5</accession>
<evidence type="ECO:0000313" key="2">
    <source>
        <dbReference type="EMBL" id="VDK38831.1"/>
    </source>
</evidence>
<evidence type="ECO:0000313" key="3">
    <source>
        <dbReference type="Proteomes" id="UP000271098"/>
    </source>
</evidence>
<keyword evidence="1" id="KW-0812">Transmembrane</keyword>
<feature type="transmembrane region" description="Helical" evidence="1">
    <location>
        <begin position="76"/>
        <end position="97"/>
    </location>
</feature>
<organism evidence="4">
    <name type="scientific">Gongylonema pulchrum</name>
    <dbReference type="NCBI Taxonomy" id="637853"/>
    <lineage>
        <taxon>Eukaryota</taxon>
        <taxon>Metazoa</taxon>
        <taxon>Ecdysozoa</taxon>
        <taxon>Nematoda</taxon>
        <taxon>Chromadorea</taxon>
        <taxon>Rhabditida</taxon>
        <taxon>Spirurina</taxon>
        <taxon>Spiruromorpha</taxon>
        <taxon>Spiruroidea</taxon>
        <taxon>Gongylonematidae</taxon>
        <taxon>Gongylonema</taxon>
    </lineage>
</organism>
<reference evidence="2 3" key="2">
    <citation type="submission" date="2018-11" db="EMBL/GenBank/DDBJ databases">
        <authorList>
            <consortium name="Pathogen Informatics"/>
        </authorList>
    </citation>
    <scope>NUCLEOTIDE SEQUENCE [LARGE SCALE GENOMIC DNA]</scope>
</reference>
<keyword evidence="1" id="KW-0472">Membrane</keyword>
<dbReference type="PANTHER" id="PTHR13146:SF0">
    <property type="entry name" value="SOLUTE CARRIER FAMILY 35 MEMBER F6"/>
    <property type="match status" value="1"/>
</dbReference>
<proteinExistence type="predicted"/>
<evidence type="ECO:0000256" key="1">
    <source>
        <dbReference type="SAM" id="Phobius"/>
    </source>
</evidence>
<keyword evidence="1" id="KW-1133">Transmembrane helix</keyword>